<name>A0ABU4RCL7_9FLAO</name>
<evidence type="ECO:0000313" key="2">
    <source>
        <dbReference type="Proteomes" id="UP001273350"/>
    </source>
</evidence>
<dbReference type="Proteomes" id="UP001273350">
    <property type="component" value="Unassembled WGS sequence"/>
</dbReference>
<organism evidence="1 2">
    <name type="scientific">Flavobacterium cupriresistens</name>
    <dbReference type="NCBI Taxonomy" id="2893885"/>
    <lineage>
        <taxon>Bacteria</taxon>
        <taxon>Pseudomonadati</taxon>
        <taxon>Bacteroidota</taxon>
        <taxon>Flavobacteriia</taxon>
        <taxon>Flavobacteriales</taxon>
        <taxon>Flavobacteriaceae</taxon>
        <taxon>Flavobacterium</taxon>
    </lineage>
</organism>
<dbReference type="EMBL" id="JAWXVI010000007">
    <property type="protein sequence ID" value="MDX6190325.1"/>
    <property type="molecule type" value="Genomic_DNA"/>
</dbReference>
<keyword evidence="2" id="KW-1185">Reference proteome</keyword>
<sequence>MIKKLLFICLFFNTINSFSQDLVKEFNLKLERKRDYLQVVNETKKEVVLFLNDNEKVTSVKLDSTFTINDSLSHPRLEKSYTDILGYSQKDDNYLLFWGSKDRKRIISQFFNFTKKETGATTFELEFDKEKVFKELTINNVFYLITILKKSGNLKFYIFDNGVLNTRIVDLSNFEFKNKSAAPANLHTVLTEESWDFSVQTISNDSPPSLALSREQFKLYTYKKDEIIFTIDNNPHFTDILRINLNDFTANLKSIKKPVVTRGEYESVLFKSNSFLIDDKILQIKTNPDVLLFTISDLEGTIINKYKTLREEEISFKNTAVFQEVGSLSKKRVLEKPKQFIRKINNSRPSISCYSLNGLYYTVIGSSQDIVHSSPNGTGMGIGAGGFSSGVYFSISPGYTLENLISYKDKNVVYTTCLFDANFNHLEDTIKTSAFEKARAFLEENEEITTRTSIFSKDLYKDLILFKFNTSLYLGNYNKENKKYQIFSFSE</sequence>
<evidence type="ECO:0000313" key="1">
    <source>
        <dbReference type="EMBL" id="MDX6190325.1"/>
    </source>
</evidence>
<accession>A0ABU4RCL7</accession>
<protein>
    <submittedName>
        <fullName evidence="1">Uncharacterized protein</fullName>
    </submittedName>
</protein>
<proteinExistence type="predicted"/>
<reference evidence="1 2" key="1">
    <citation type="submission" date="2023-11" db="EMBL/GenBank/DDBJ databases">
        <title>Unpublished Manusciprt.</title>
        <authorList>
            <person name="Saticioglu I.B."/>
            <person name="Ay H."/>
            <person name="Ajmi N."/>
            <person name="Altun S."/>
            <person name="Duman M."/>
        </authorList>
    </citation>
    <scope>NUCLEOTIDE SEQUENCE [LARGE SCALE GENOMIC DNA]</scope>
    <source>
        <strain evidence="1 2">Fl-318</strain>
    </source>
</reference>
<dbReference type="RefSeq" id="WP_230003906.1">
    <property type="nucleotide sequence ID" value="NZ_CP087134.1"/>
</dbReference>
<gene>
    <name evidence="1" type="ORF">SGQ83_13270</name>
</gene>
<comment type="caution">
    <text evidence="1">The sequence shown here is derived from an EMBL/GenBank/DDBJ whole genome shotgun (WGS) entry which is preliminary data.</text>
</comment>